<dbReference type="Gene3D" id="3.40.630.30">
    <property type="match status" value="1"/>
</dbReference>
<organism evidence="11 12">
    <name type="scientific">Thalassospira profundimaris</name>
    <dbReference type="NCBI Taxonomy" id="502049"/>
    <lineage>
        <taxon>Bacteria</taxon>
        <taxon>Pseudomonadati</taxon>
        <taxon>Pseudomonadota</taxon>
        <taxon>Alphaproteobacteria</taxon>
        <taxon>Rhodospirillales</taxon>
        <taxon>Thalassospiraceae</taxon>
        <taxon>Thalassospira</taxon>
    </lineage>
</organism>
<evidence type="ECO:0000256" key="8">
    <source>
        <dbReference type="ARBA" id="ARBA00039866"/>
    </source>
</evidence>
<dbReference type="PANTHER" id="PTHR37323:SF1">
    <property type="entry name" value="L-ORNITHINE N(ALPHA)-ACYLTRANSFERASE"/>
    <property type="match status" value="1"/>
</dbReference>
<reference evidence="11 12" key="1">
    <citation type="submission" date="2014-07" db="EMBL/GenBank/DDBJ databases">
        <title>Draft genome sequence of Thalassospira profundimaris 35.</title>
        <authorList>
            <person name="Lai Q."/>
            <person name="Shao Z."/>
        </authorList>
    </citation>
    <scope>NUCLEOTIDE SEQUENCE [LARGE SCALE GENOMIC DNA]</scope>
    <source>
        <strain evidence="11 12">35</strain>
    </source>
</reference>
<comment type="caution">
    <text evidence="11">The sequence shown here is derived from an EMBL/GenBank/DDBJ whole genome shotgun (WGS) entry which is preliminary data.</text>
</comment>
<comment type="pathway">
    <text evidence="1">Lipid metabolism.</text>
</comment>
<dbReference type="GO" id="GO:0006629">
    <property type="term" value="P:lipid metabolic process"/>
    <property type="evidence" value="ECO:0007669"/>
    <property type="project" value="UniProtKB-KW"/>
</dbReference>
<dbReference type="AlphaFoldDB" id="A0A367WEE1"/>
<dbReference type="PANTHER" id="PTHR37323">
    <property type="entry name" value="GCN5-RELATED N-ACETYLTRANSFERASE"/>
    <property type="match status" value="1"/>
</dbReference>
<evidence type="ECO:0000256" key="4">
    <source>
        <dbReference type="ARBA" id="ARBA00023098"/>
    </source>
</evidence>
<proteinExistence type="inferred from homology"/>
<comment type="function">
    <text evidence="9">Catalyzes the first step in the biosynthesis of ornithine lipids, which are phosphorus-free membrane lipids. Catalyzes the 3-hydroxyacyl-acyl carrier protein-dependent acylation of ornithine to form lyso-ornithine lipid (LOL).</text>
</comment>
<keyword evidence="2" id="KW-0444">Lipid biosynthesis</keyword>
<dbReference type="EC" id="2.3.2.30" evidence="7"/>
<evidence type="ECO:0000256" key="1">
    <source>
        <dbReference type="ARBA" id="ARBA00005189"/>
    </source>
</evidence>
<dbReference type="SUPFAM" id="SSF55729">
    <property type="entry name" value="Acyl-CoA N-acyltransferases (Nat)"/>
    <property type="match status" value="1"/>
</dbReference>
<evidence type="ECO:0000313" key="11">
    <source>
        <dbReference type="EMBL" id="RCK39814.1"/>
    </source>
</evidence>
<dbReference type="GO" id="GO:0043810">
    <property type="term" value="F:ornithine-acyl [acyl carrier protein] N-acyltransferase activity"/>
    <property type="evidence" value="ECO:0007669"/>
    <property type="project" value="UniProtKB-EC"/>
</dbReference>
<evidence type="ECO:0000256" key="5">
    <source>
        <dbReference type="ARBA" id="ARBA00023315"/>
    </source>
</evidence>
<dbReference type="Pfam" id="PF13444">
    <property type="entry name" value="Acetyltransf_5"/>
    <property type="match status" value="1"/>
</dbReference>
<keyword evidence="3" id="KW-0808">Transferase</keyword>
<dbReference type="EMBL" id="JPWF01000001">
    <property type="protein sequence ID" value="RCK39814.1"/>
    <property type="molecule type" value="Genomic_DNA"/>
</dbReference>
<keyword evidence="4" id="KW-0443">Lipid metabolism</keyword>
<evidence type="ECO:0000256" key="10">
    <source>
        <dbReference type="ARBA" id="ARBA00047785"/>
    </source>
</evidence>
<comment type="catalytic activity">
    <reaction evidence="10">
        <text>a (3R)-hydroxyacyl-[ACP] + L-ornithine = a lyso-ornithine lipid + holo-[ACP] + H(+)</text>
        <dbReference type="Rhea" id="RHEA:20633"/>
        <dbReference type="Rhea" id="RHEA-COMP:9685"/>
        <dbReference type="Rhea" id="RHEA-COMP:9945"/>
        <dbReference type="ChEBI" id="CHEBI:15378"/>
        <dbReference type="ChEBI" id="CHEBI:46911"/>
        <dbReference type="ChEBI" id="CHEBI:64479"/>
        <dbReference type="ChEBI" id="CHEBI:78827"/>
        <dbReference type="ChEBI" id="CHEBI:138482"/>
        <dbReference type="EC" id="2.3.2.30"/>
    </reaction>
    <physiologicalReaction direction="left-to-right" evidence="10">
        <dbReference type="Rhea" id="RHEA:20634"/>
    </physiologicalReaction>
</comment>
<dbReference type="OrthoDB" id="9787072at2"/>
<evidence type="ECO:0000256" key="2">
    <source>
        <dbReference type="ARBA" id="ARBA00022516"/>
    </source>
</evidence>
<evidence type="ECO:0000256" key="6">
    <source>
        <dbReference type="ARBA" id="ARBA00038095"/>
    </source>
</evidence>
<sequence length="256" mass="28852">MSNNRLSVKIAQSQDDIEAVQRLRFDVFFNEYQAQAYTDSHADGLDRDMFDEHCAHLMVVDNSQDGRVVATTRLLLSARKPADVPYIAASEFSIPLLGEKTGNYMEVGRSCVHKDYRDGNAIQLLWRGITKFVFAYDIDFLFGCASFHETDADKIATELSYLYHRHLGEGKTLARALEHMPMDRVPADQIDDKSAMASLPPLIKAYLQLGGVVGDGVALDDQFNTLDIMMTVEIAKVPQTYVKFFKKQADRLEMTP</sequence>
<evidence type="ECO:0000313" key="12">
    <source>
        <dbReference type="Proteomes" id="UP000253226"/>
    </source>
</evidence>
<name>A0A367WEE1_9PROT</name>
<evidence type="ECO:0000256" key="7">
    <source>
        <dbReference type="ARBA" id="ARBA00039058"/>
    </source>
</evidence>
<dbReference type="InterPro" id="IPR052351">
    <property type="entry name" value="Ornithine_N-alpha-AT"/>
</dbReference>
<gene>
    <name evidence="11" type="ORF">TH19_01860</name>
</gene>
<keyword evidence="5" id="KW-0012">Acyltransferase</keyword>
<dbReference type="Proteomes" id="UP000253226">
    <property type="component" value="Unassembled WGS sequence"/>
</dbReference>
<dbReference type="InterPro" id="IPR016181">
    <property type="entry name" value="Acyl_CoA_acyltransferase"/>
</dbReference>
<accession>A0A367WEE1</accession>
<protein>
    <recommendedName>
        <fullName evidence="8">L-ornithine N(alpha)-acyltransferase</fullName>
        <ecNumber evidence="7">2.3.2.30</ecNumber>
    </recommendedName>
</protein>
<evidence type="ECO:0000256" key="9">
    <source>
        <dbReference type="ARBA" id="ARBA00045724"/>
    </source>
</evidence>
<evidence type="ECO:0000256" key="3">
    <source>
        <dbReference type="ARBA" id="ARBA00022679"/>
    </source>
</evidence>
<comment type="similarity">
    <text evidence="6">Belongs to the acetyltransferase family. OlsB subfamily.</text>
</comment>